<gene>
    <name evidence="2" type="ORF">NP493_77g00028</name>
</gene>
<evidence type="ECO:0000259" key="1">
    <source>
        <dbReference type="PROSITE" id="PS50280"/>
    </source>
</evidence>
<dbReference type="AlphaFoldDB" id="A0AAD9P949"/>
<feature type="domain" description="SET" evidence="1">
    <location>
        <begin position="37"/>
        <end position="273"/>
    </location>
</feature>
<dbReference type="InterPro" id="IPR044429">
    <property type="entry name" value="SETD4_SET"/>
</dbReference>
<dbReference type="Pfam" id="PF00856">
    <property type="entry name" value="SET"/>
    <property type="match status" value="1"/>
</dbReference>
<name>A0AAD9P949_RIDPI</name>
<evidence type="ECO:0000313" key="3">
    <source>
        <dbReference type="Proteomes" id="UP001209878"/>
    </source>
</evidence>
<accession>A0AAD9P949</accession>
<sequence length="428" mass="49398">MGRCGRVRERRRAADHPHCCHITEQKYIDLIQWMKLNGFDVRHCHLRPAKFTATGRGLMAAKAFRPHDLIIAIPECLLITPALVRHSYLGVLLDSLPRVADNLQILCVFLICERHRGKASFWWPYINTLPTSYTIPSYWTSAELHLLPHPSRESALRQIRDMKDSFDSASHLFRAVEKEWTEFEDIFTFEAYRWAWSTVNTRAVFMPHDLTTLESGDPHGNPAKCLALAPLLDLLNHSSHVEVAAGFNAVTRHYEIRTLTPCSRHDQVFICYGPHDNTRLLTEYGFVLPHNQHDVVLFNLDHLRQLAVDFNVSDTRRKIDLIRENDLHVGMCCSMDGLLWKLTTALRILALDSGHPSLWKAQSLCKSPEIESKVHLFAQRLLKQMTDSCHMPQELRVTEKNLTFHEEMIFSIFQETQLILDYCLGEVT</sequence>
<organism evidence="2 3">
    <name type="scientific">Ridgeia piscesae</name>
    <name type="common">Tubeworm</name>
    <dbReference type="NCBI Taxonomy" id="27915"/>
    <lineage>
        <taxon>Eukaryota</taxon>
        <taxon>Metazoa</taxon>
        <taxon>Spiralia</taxon>
        <taxon>Lophotrochozoa</taxon>
        <taxon>Annelida</taxon>
        <taxon>Polychaeta</taxon>
        <taxon>Sedentaria</taxon>
        <taxon>Canalipalpata</taxon>
        <taxon>Sabellida</taxon>
        <taxon>Siboglinidae</taxon>
        <taxon>Ridgeia</taxon>
    </lineage>
</organism>
<dbReference type="Gene3D" id="3.90.1410.10">
    <property type="entry name" value="set domain protein methyltransferase, domain 1"/>
    <property type="match status" value="1"/>
</dbReference>
<dbReference type="PANTHER" id="PTHR13271:SF151">
    <property type="entry name" value="SET DOMAIN-CONTAINING PROTEIN 4"/>
    <property type="match status" value="1"/>
</dbReference>
<dbReference type="PROSITE" id="PS50280">
    <property type="entry name" value="SET"/>
    <property type="match status" value="1"/>
</dbReference>
<dbReference type="PANTHER" id="PTHR13271">
    <property type="entry name" value="UNCHARACTERIZED PUTATIVE METHYLTRANSFERASE"/>
    <property type="match status" value="1"/>
</dbReference>
<dbReference type="EMBL" id="JAODUO010000077">
    <property type="protein sequence ID" value="KAK2190516.1"/>
    <property type="molecule type" value="Genomic_DNA"/>
</dbReference>
<dbReference type="Proteomes" id="UP001209878">
    <property type="component" value="Unassembled WGS sequence"/>
</dbReference>
<keyword evidence="3" id="KW-1185">Reference proteome</keyword>
<dbReference type="InterPro" id="IPR050600">
    <property type="entry name" value="SETD3_SETD6_MTase"/>
</dbReference>
<dbReference type="SUPFAM" id="SSF82199">
    <property type="entry name" value="SET domain"/>
    <property type="match status" value="1"/>
</dbReference>
<dbReference type="GO" id="GO:0016279">
    <property type="term" value="F:protein-lysine N-methyltransferase activity"/>
    <property type="evidence" value="ECO:0007669"/>
    <property type="project" value="InterPro"/>
</dbReference>
<evidence type="ECO:0000313" key="2">
    <source>
        <dbReference type="EMBL" id="KAK2190516.1"/>
    </source>
</evidence>
<dbReference type="CDD" id="cd19177">
    <property type="entry name" value="SET_SETD4"/>
    <property type="match status" value="1"/>
</dbReference>
<dbReference type="InterPro" id="IPR001214">
    <property type="entry name" value="SET_dom"/>
</dbReference>
<dbReference type="InterPro" id="IPR046341">
    <property type="entry name" value="SET_dom_sf"/>
</dbReference>
<dbReference type="FunFam" id="3.90.1410.10:FF:000002">
    <property type="entry name" value="SET domain-containing protein 4 isoform X1"/>
    <property type="match status" value="1"/>
</dbReference>
<proteinExistence type="predicted"/>
<protein>
    <recommendedName>
        <fullName evidence="1">SET domain-containing protein</fullName>
    </recommendedName>
</protein>
<reference evidence="2" key="1">
    <citation type="journal article" date="2023" name="Mol. Biol. Evol.">
        <title>Third-Generation Sequencing Reveals the Adaptive Role of the Epigenome in Three Deep-Sea Polychaetes.</title>
        <authorList>
            <person name="Perez M."/>
            <person name="Aroh O."/>
            <person name="Sun Y."/>
            <person name="Lan Y."/>
            <person name="Juniper S.K."/>
            <person name="Young C.R."/>
            <person name="Angers B."/>
            <person name="Qian P.Y."/>
        </authorList>
    </citation>
    <scope>NUCLEOTIDE SEQUENCE</scope>
    <source>
        <strain evidence="2">R07B-5</strain>
    </source>
</reference>
<comment type="caution">
    <text evidence="2">The sequence shown here is derived from an EMBL/GenBank/DDBJ whole genome shotgun (WGS) entry which is preliminary data.</text>
</comment>